<dbReference type="PANTHER" id="PTHR47338:SF7">
    <property type="entry name" value="ZN(II)2CYS6 TRANSCRIPTION FACTOR (EUROFUNG)"/>
    <property type="match status" value="1"/>
</dbReference>
<organism evidence="8 9">
    <name type="scientific">Fusarium beomiforme</name>
    <dbReference type="NCBI Taxonomy" id="44412"/>
    <lineage>
        <taxon>Eukaryota</taxon>
        <taxon>Fungi</taxon>
        <taxon>Dikarya</taxon>
        <taxon>Ascomycota</taxon>
        <taxon>Pezizomycotina</taxon>
        <taxon>Sordariomycetes</taxon>
        <taxon>Hypocreomycetidae</taxon>
        <taxon>Hypocreales</taxon>
        <taxon>Nectriaceae</taxon>
        <taxon>Fusarium</taxon>
        <taxon>Fusarium burgessii species complex</taxon>
    </lineage>
</organism>
<dbReference type="EMBL" id="PVQB02000932">
    <property type="protein sequence ID" value="KAF4332966.1"/>
    <property type="molecule type" value="Genomic_DNA"/>
</dbReference>
<dbReference type="Pfam" id="PF04082">
    <property type="entry name" value="Fungal_trans"/>
    <property type="match status" value="1"/>
</dbReference>
<feature type="compositionally biased region" description="Polar residues" evidence="6">
    <location>
        <begin position="208"/>
        <end position="230"/>
    </location>
</feature>
<evidence type="ECO:0000313" key="9">
    <source>
        <dbReference type="Proteomes" id="UP000730481"/>
    </source>
</evidence>
<dbReference type="Proteomes" id="UP000730481">
    <property type="component" value="Unassembled WGS sequence"/>
</dbReference>
<evidence type="ECO:0000313" key="8">
    <source>
        <dbReference type="EMBL" id="KAF4332966.1"/>
    </source>
</evidence>
<dbReference type="GO" id="GO:0005634">
    <property type="term" value="C:nucleus"/>
    <property type="evidence" value="ECO:0007669"/>
    <property type="project" value="UniProtKB-SubCell"/>
</dbReference>
<comment type="subcellular location">
    <subcellularLocation>
        <location evidence="1">Nucleus</location>
    </subcellularLocation>
</comment>
<dbReference type="PANTHER" id="PTHR47338">
    <property type="entry name" value="ZN(II)2CYS6 TRANSCRIPTION FACTOR (EUROFUNG)-RELATED"/>
    <property type="match status" value="1"/>
</dbReference>
<keyword evidence="3" id="KW-0805">Transcription regulation</keyword>
<evidence type="ECO:0000256" key="6">
    <source>
        <dbReference type="SAM" id="MobiDB-lite"/>
    </source>
</evidence>
<dbReference type="GO" id="GO:0006351">
    <property type="term" value="P:DNA-templated transcription"/>
    <property type="evidence" value="ECO:0007669"/>
    <property type="project" value="InterPro"/>
</dbReference>
<protein>
    <submittedName>
        <fullName evidence="8">Regulator of drug sensitivity 1</fullName>
    </submittedName>
</protein>
<dbReference type="OrthoDB" id="2563500at2759"/>
<keyword evidence="9" id="KW-1185">Reference proteome</keyword>
<evidence type="ECO:0000256" key="1">
    <source>
        <dbReference type="ARBA" id="ARBA00004123"/>
    </source>
</evidence>
<reference evidence="8" key="1">
    <citation type="journal article" date="2017" name="Mycologia">
        <title>Fusarium algeriense, sp. nov., a novel toxigenic crown rot pathogen of durum wheat from Algeria is nested in the Fusarium burgessii species complex.</title>
        <authorList>
            <person name="Laraba I."/>
            <person name="Keddad A."/>
            <person name="Boureghda H."/>
            <person name="Abdallah N."/>
            <person name="Vaughan M.M."/>
            <person name="Proctor R.H."/>
            <person name="Busman M."/>
            <person name="O'Donnell K."/>
        </authorList>
    </citation>
    <scope>NUCLEOTIDE SEQUENCE</scope>
    <source>
        <strain evidence="8">NRRL 25174</strain>
    </source>
</reference>
<keyword evidence="5" id="KW-0539">Nucleus</keyword>
<accession>A0A9P5DP13</accession>
<name>A0A9P5DP13_9HYPO</name>
<evidence type="ECO:0000256" key="5">
    <source>
        <dbReference type="ARBA" id="ARBA00023242"/>
    </source>
</evidence>
<dbReference type="InterPro" id="IPR007219">
    <property type="entry name" value="XnlR_reg_dom"/>
</dbReference>
<evidence type="ECO:0000256" key="3">
    <source>
        <dbReference type="ARBA" id="ARBA00023015"/>
    </source>
</evidence>
<dbReference type="GO" id="GO:0000981">
    <property type="term" value="F:DNA-binding transcription factor activity, RNA polymerase II-specific"/>
    <property type="evidence" value="ECO:0007669"/>
    <property type="project" value="InterPro"/>
</dbReference>
<dbReference type="CDD" id="cd12148">
    <property type="entry name" value="fungal_TF_MHR"/>
    <property type="match status" value="1"/>
</dbReference>
<dbReference type="GO" id="GO:0008270">
    <property type="term" value="F:zinc ion binding"/>
    <property type="evidence" value="ECO:0007669"/>
    <property type="project" value="InterPro"/>
</dbReference>
<dbReference type="GO" id="GO:0003677">
    <property type="term" value="F:DNA binding"/>
    <property type="evidence" value="ECO:0007669"/>
    <property type="project" value="InterPro"/>
</dbReference>
<evidence type="ECO:0000256" key="4">
    <source>
        <dbReference type="ARBA" id="ARBA00023163"/>
    </source>
</evidence>
<dbReference type="InterPro" id="IPR050815">
    <property type="entry name" value="TF_fung"/>
</dbReference>
<evidence type="ECO:0000256" key="2">
    <source>
        <dbReference type="ARBA" id="ARBA00022723"/>
    </source>
</evidence>
<keyword evidence="4" id="KW-0804">Transcription</keyword>
<comment type="caution">
    <text evidence="8">The sequence shown here is derived from an EMBL/GenBank/DDBJ whole genome shotgun (WGS) entry which is preliminary data.</text>
</comment>
<proteinExistence type="predicted"/>
<evidence type="ECO:0000259" key="7">
    <source>
        <dbReference type="Pfam" id="PF04082"/>
    </source>
</evidence>
<keyword evidence="2" id="KW-0479">Metal-binding</keyword>
<gene>
    <name evidence="8" type="ORF">FBEOM_13239</name>
</gene>
<feature type="domain" description="Xylanolytic transcriptional activator regulatory" evidence="7">
    <location>
        <begin position="27"/>
        <end position="241"/>
    </location>
</feature>
<reference evidence="8" key="2">
    <citation type="submission" date="2020-02" db="EMBL/GenBank/DDBJ databases">
        <title>Identification and distribution of gene clusters putatively required for synthesis of sphingolipid metabolism inhibitors in phylogenetically diverse species of the filamentous fungus Fusarium.</title>
        <authorList>
            <person name="Kim H.-S."/>
            <person name="Busman M."/>
            <person name="Brown D.W."/>
            <person name="Divon H."/>
            <person name="Uhlig S."/>
            <person name="Proctor R.H."/>
        </authorList>
    </citation>
    <scope>NUCLEOTIDE SEQUENCE</scope>
    <source>
        <strain evidence="8">NRRL 25174</strain>
    </source>
</reference>
<dbReference type="AlphaFoldDB" id="A0A9P5DP13"/>
<feature type="region of interest" description="Disordered" evidence="6">
    <location>
        <begin position="204"/>
        <end position="230"/>
    </location>
</feature>
<sequence length="486" mass="54520">MSPIEKPSRIQHKSLPWDTQLLRTLTSIYFDRVATLRCLGFLHKPSFNHSLDKGSLVEDYGEAILYAICAHGLRIKELGNSSRASMQADNLNVPGRLWAEESQALVMKELSRPTLITTMTLVLLCDFALQTGQDALAFMLCGCCHSAARLLALDRPSNSSNNQESAEDSIAIEARRRVLWSCFILDSIVGSGVNENLRWRDKTPQVPLPSSDQSFLSQSPTPEESLFLPSSSDMIPSREELQRYNLRSNVVYLMSIRTRVLRLIRTSPDGMDISDANSPFTQTLHALETWSSGVYEATKIMIVYAASIREDDVDVRMNLREDIVFNMKVLSEQTSGVLPARACRALTRLLHRFGFHDILNNFCVVPESRPEGDAGEVSGPPEAFYLSDLAPFRRAYDDANSNRRRRESPAGSLASLSQHLTQNAPVLRSWSQQETHPLNSSVMPPNQMVPLGDYTQVVGDMSNEITWDLFSLPDWVFEQQNMDFGA</sequence>